<proteinExistence type="predicted"/>
<organism evidence="2 3">
    <name type="scientific">Helicobacter ganmani</name>
    <dbReference type="NCBI Taxonomy" id="60246"/>
    <lineage>
        <taxon>Bacteria</taxon>
        <taxon>Pseudomonadati</taxon>
        <taxon>Campylobacterota</taxon>
        <taxon>Epsilonproteobacteria</taxon>
        <taxon>Campylobacterales</taxon>
        <taxon>Helicobacteraceae</taxon>
        <taxon>Helicobacter</taxon>
    </lineage>
</organism>
<dbReference type="Proteomes" id="UP000256650">
    <property type="component" value="Unassembled WGS sequence"/>
</dbReference>
<dbReference type="OrthoDB" id="5334020at2"/>
<feature type="transmembrane region" description="Helical" evidence="1">
    <location>
        <begin position="36"/>
        <end position="54"/>
    </location>
</feature>
<dbReference type="RefSeq" id="WP_115551540.1">
    <property type="nucleotide sequence ID" value="NZ_CAPHNE010000003.1"/>
</dbReference>
<evidence type="ECO:0000256" key="1">
    <source>
        <dbReference type="SAM" id="Phobius"/>
    </source>
</evidence>
<evidence type="ECO:0000313" key="2">
    <source>
        <dbReference type="EMBL" id="RDU63006.1"/>
    </source>
</evidence>
<evidence type="ECO:0000313" key="3">
    <source>
        <dbReference type="Proteomes" id="UP000256650"/>
    </source>
</evidence>
<keyword evidence="1" id="KW-0472">Membrane</keyword>
<gene>
    <name evidence="2" type="ORF">CQA43_05115</name>
</gene>
<reference evidence="2 3" key="1">
    <citation type="submission" date="2018-04" db="EMBL/GenBank/DDBJ databases">
        <title>Novel Campyloabacter and Helicobacter Species and Strains.</title>
        <authorList>
            <person name="Mannion A.J."/>
            <person name="Shen Z."/>
            <person name="Fox J.G."/>
        </authorList>
    </citation>
    <scope>NUCLEOTIDE SEQUENCE [LARGE SCALE GENOMIC DNA]</scope>
    <source>
        <strain evidence="2 3">MIT 99-5101</strain>
    </source>
</reference>
<comment type="caution">
    <text evidence="2">The sequence shown here is derived from an EMBL/GenBank/DDBJ whole genome shotgun (WGS) entry which is preliminary data.</text>
</comment>
<keyword evidence="1" id="KW-0812">Transmembrane</keyword>
<dbReference type="AlphaFoldDB" id="A0A3D8IDJ4"/>
<evidence type="ECO:0008006" key="4">
    <source>
        <dbReference type="Google" id="ProtNLM"/>
    </source>
</evidence>
<keyword evidence="3" id="KW-1185">Reference proteome</keyword>
<keyword evidence="1" id="KW-1133">Transmembrane helix</keyword>
<protein>
    <recommendedName>
        <fullName evidence="4">Tetratricopeptide repeat-like domain-containing protein</fullName>
    </recommendedName>
</protein>
<name>A0A3D8IDJ4_9HELI</name>
<dbReference type="GeneID" id="82535666"/>
<dbReference type="EMBL" id="NXLS01000004">
    <property type="protein sequence ID" value="RDU63006.1"/>
    <property type="molecule type" value="Genomic_DNA"/>
</dbReference>
<accession>A0A3D8IDJ4</accession>
<sequence>MSLKQNVDFIKEEMSNDEKMLESLIRFEGWFKRYKIPLIALLIGTVVLAFGYMGNNYYQENQQQKLSNLYEEALKGDENAIISLKNSQSRLYDLYLFQKALESNDKETLKKLESCKDPIIAQFSKSQNASLNQDLNTLDSKESGDFGYLQAAFLEIQASKSKEAKVILSKIQNDSPIRDFANALEHLSIQGNNDVKK</sequence>